<dbReference type="EMBL" id="BMYK01000013">
    <property type="protein sequence ID" value="GHC90766.1"/>
    <property type="molecule type" value="Genomic_DNA"/>
</dbReference>
<reference evidence="7" key="1">
    <citation type="journal article" date="2019" name="Int. J. Syst. Evol. Microbiol.">
        <title>The Global Catalogue of Microorganisms (GCM) 10K type strain sequencing project: providing services to taxonomists for standard genome sequencing and annotation.</title>
        <authorList>
            <consortium name="The Broad Institute Genomics Platform"/>
            <consortium name="The Broad Institute Genome Sequencing Center for Infectious Disease"/>
            <person name="Wu L."/>
            <person name="Ma J."/>
        </authorList>
    </citation>
    <scope>NUCLEOTIDE SEQUENCE [LARGE SCALE GENOMIC DNA]</scope>
    <source>
        <strain evidence="7">KCTC 23314</strain>
    </source>
</reference>
<evidence type="ECO:0000256" key="3">
    <source>
        <dbReference type="ARBA" id="ARBA00011233"/>
    </source>
</evidence>
<dbReference type="RefSeq" id="WP_189688593.1">
    <property type="nucleotide sequence ID" value="NZ_BMYK01000013.1"/>
</dbReference>
<dbReference type="SUPFAM" id="SSF51569">
    <property type="entry name" value="Aldolase"/>
    <property type="match status" value="1"/>
</dbReference>
<dbReference type="PANTHER" id="PTHR30246">
    <property type="entry name" value="2-KETO-3-DEOXY-6-PHOSPHOGLUCONATE ALDOLASE"/>
    <property type="match status" value="1"/>
</dbReference>
<evidence type="ECO:0000256" key="4">
    <source>
        <dbReference type="ARBA" id="ARBA00023239"/>
    </source>
</evidence>
<dbReference type="NCBIfam" id="NF006600">
    <property type="entry name" value="PRK09140.1"/>
    <property type="match status" value="1"/>
</dbReference>
<gene>
    <name evidence="6" type="ORF">GCM10007320_39290</name>
</gene>
<sequence length="212" mass="20993">MPTHDLLSAAMRALPLVAILRGLTPAEAPAIGEALDAAGFAMLEVPLNSPQPLDSIALLAARHPAKLVGAGTVLTAGQVREVHAAGGRLVVAPNFDAEVVREAVRLGMVCLPGILTPTEAFGALAAGANGLKLFPAEMGSPAVVKALLAVLPAGTPLLPVGGVSVANIADWRAAGAAGCGIGSALYKPGKSAAAVAQDARAFAAAWHGTQAA</sequence>
<keyword evidence="4" id="KW-0456">Lyase</keyword>
<dbReference type="Gene3D" id="3.20.20.70">
    <property type="entry name" value="Aldolase class I"/>
    <property type="match status" value="1"/>
</dbReference>
<comment type="similarity">
    <text evidence="2">Belongs to the KHG/KDPG aldolase family.</text>
</comment>
<name>A0ABQ3G6E6_9BURK</name>
<proteinExistence type="inferred from homology"/>
<evidence type="ECO:0000256" key="5">
    <source>
        <dbReference type="ARBA" id="ARBA00023277"/>
    </source>
</evidence>
<evidence type="ECO:0000313" key="7">
    <source>
        <dbReference type="Proteomes" id="UP000626210"/>
    </source>
</evidence>
<organism evidence="6 7">
    <name type="scientific">Pseudorhodoferax aquiterrae</name>
    <dbReference type="NCBI Taxonomy" id="747304"/>
    <lineage>
        <taxon>Bacteria</taxon>
        <taxon>Pseudomonadati</taxon>
        <taxon>Pseudomonadota</taxon>
        <taxon>Betaproteobacteria</taxon>
        <taxon>Burkholderiales</taxon>
        <taxon>Comamonadaceae</taxon>
    </lineage>
</organism>
<comment type="caution">
    <text evidence="6">The sequence shown here is derived from an EMBL/GenBank/DDBJ whole genome shotgun (WGS) entry which is preliminary data.</text>
</comment>
<dbReference type="InterPro" id="IPR000887">
    <property type="entry name" value="Aldlse_KDPG_KHG"/>
</dbReference>
<dbReference type="CDD" id="cd00452">
    <property type="entry name" value="KDPG_aldolase"/>
    <property type="match status" value="1"/>
</dbReference>
<evidence type="ECO:0000313" key="6">
    <source>
        <dbReference type="EMBL" id="GHC90766.1"/>
    </source>
</evidence>
<comment type="subunit">
    <text evidence="3">Homotrimer.</text>
</comment>
<dbReference type="Proteomes" id="UP000626210">
    <property type="component" value="Unassembled WGS sequence"/>
</dbReference>
<accession>A0ABQ3G6E6</accession>
<evidence type="ECO:0000256" key="2">
    <source>
        <dbReference type="ARBA" id="ARBA00006906"/>
    </source>
</evidence>
<dbReference type="Pfam" id="PF01081">
    <property type="entry name" value="Aldolase"/>
    <property type="match status" value="1"/>
</dbReference>
<dbReference type="InterPro" id="IPR013785">
    <property type="entry name" value="Aldolase_TIM"/>
</dbReference>
<dbReference type="PANTHER" id="PTHR30246:SF1">
    <property type="entry name" value="2-DEHYDRO-3-DEOXY-6-PHOSPHOGALACTONATE ALDOLASE-RELATED"/>
    <property type="match status" value="1"/>
</dbReference>
<keyword evidence="5" id="KW-0119">Carbohydrate metabolism</keyword>
<comment type="pathway">
    <text evidence="1">Carbohydrate acid metabolism.</text>
</comment>
<evidence type="ECO:0000256" key="1">
    <source>
        <dbReference type="ARBA" id="ARBA00004761"/>
    </source>
</evidence>
<keyword evidence="7" id="KW-1185">Reference proteome</keyword>
<protein>
    <submittedName>
        <fullName evidence="6">2-dehydro-3-deoxy-6-phosphogalactonate aldolase</fullName>
    </submittedName>
</protein>